<dbReference type="KEGG" id="crie:AK829_05645"/>
<evidence type="ECO:0000256" key="1">
    <source>
        <dbReference type="ARBA" id="ARBA00004141"/>
    </source>
</evidence>
<dbReference type="InterPro" id="IPR004841">
    <property type="entry name" value="AA-permease/SLC12A_dom"/>
</dbReference>
<keyword evidence="5" id="KW-0029">Amino-acid transport</keyword>
<dbReference type="RefSeq" id="WP_083439762.1">
    <property type="nucleotide sequence ID" value="NZ_CAMYAJ010000023.1"/>
</dbReference>
<dbReference type="PROSITE" id="PS00218">
    <property type="entry name" value="AMINO_ACID_PERMEASE_1"/>
    <property type="match status" value="1"/>
</dbReference>
<accession>A0A0K1RBD0</accession>
<dbReference type="InterPro" id="IPR004840">
    <property type="entry name" value="Amino_acid_permease_CS"/>
</dbReference>
<feature type="transmembrane region" description="Helical" evidence="8">
    <location>
        <begin position="239"/>
        <end position="261"/>
    </location>
</feature>
<dbReference type="PIRSF" id="PIRSF006060">
    <property type="entry name" value="AA_transporter"/>
    <property type="match status" value="1"/>
</dbReference>
<comment type="subcellular location">
    <subcellularLocation>
        <location evidence="1">Membrane</location>
        <topology evidence="1">Multi-pass membrane protein</topology>
    </subcellularLocation>
</comment>
<feature type="transmembrane region" description="Helical" evidence="8">
    <location>
        <begin position="281"/>
        <end position="301"/>
    </location>
</feature>
<protein>
    <submittedName>
        <fullName evidence="10">Aromatic amino acid transporter</fullName>
    </submittedName>
</protein>
<dbReference type="AlphaFoldDB" id="A0A0K1RBD0"/>
<sequence>MTTLEETGLQRRVKSRQLQMIAFGSSIGTGLFLGSADSIQYAGPAVLVSFAIVGVIVFFLMRMLGEMAVEHPTSGSFAAYSREYIGRWAGFITGWNWWFTTIVVGMLEMTALGTFLDFWFPGFPHWITALVSLIVVLGLNLLRVSVFAETEYWLSLAKVTALVLMIILGLLLVFGLGPEPAIGTQHLTAHGGFMPNGISGVMFALVAVTFTFGGIMSIGTAAGEADDPDHAIPRAVRSVIWRILVFYIGGIGTILLLAPWNEQESNESPFIRVLTGVGYEGAATLLNVVIVIAVASVLNTMTYSGARTLRDLARSGQAPAALAKTSEKGLPINALLFNGALMGVVVILNYFFEGKIFAVLLAIIVGTELITWAGICVSHLNFRKRMDAAGKESHFKAPLYPVSNWICIVFFIAVLAMMAYLPEYRMGLFTLVAWILTLTIIGNVRKRWVK</sequence>
<proteinExistence type="inferred from homology"/>
<evidence type="ECO:0000256" key="8">
    <source>
        <dbReference type="SAM" id="Phobius"/>
    </source>
</evidence>
<dbReference type="GO" id="GO:0016020">
    <property type="term" value="C:membrane"/>
    <property type="evidence" value="ECO:0007669"/>
    <property type="project" value="UniProtKB-SubCell"/>
</dbReference>
<dbReference type="Proteomes" id="UP000060016">
    <property type="component" value="Chromosome"/>
</dbReference>
<feature type="transmembrane region" description="Helical" evidence="8">
    <location>
        <begin position="156"/>
        <end position="177"/>
    </location>
</feature>
<feature type="transmembrane region" description="Helical" evidence="8">
    <location>
        <begin position="97"/>
        <end position="120"/>
    </location>
</feature>
<keyword evidence="6 8" id="KW-1133">Transmembrane helix</keyword>
<name>A0A0K1RBD0_9CORY</name>
<dbReference type="Pfam" id="PF00324">
    <property type="entry name" value="AA_permease"/>
    <property type="match status" value="1"/>
</dbReference>
<feature type="transmembrane region" description="Helical" evidence="8">
    <location>
        <begin position="126"/>
        <end position="144"/>
    </location>
</feature>
<feature type="transmembrane region" description="Helical" evidence="8">
    <location>
        <begin position="197"/>
        <end position="218"/>
    </location>
</feature>
<dbReference type="GO" id="GO:0006865">
    <property type="term" value="P:amino acid transport"/>
    <property type="evidence" value="ECO:0007669"/>
    <property type="project" value="UniProtKB-KW"/>
</dbReference>
<evidence type="ECO:0000256" key="6">
    <source>
        <dbReference type="ARBA" id="ARBA00022989"/>
    </source>
</evidence>
<evidence type="ECO:0000256" key="2">
    <source>
        <dbReference type="ARBA" id="ARBA00008583"/>
    </source>
</evidence>
<evidence type="ECO:0000256" key="7">
    <source>
        <dbReference type="ARBA" id="ARBA00023136"/>
    </source>
</evidence>
<dbReference type="STRING" id="156976.AK829_05645"/>
<feature type="transmembrane region" description="Helical" evidence="8">
    <location>
        <begin position="402"/>
        <end position="420"/>
    </location>
</feature>
<keyword evidence="4 8" id="KW-0812">Transmembrane</keyword>
<keyword evidence="3" id="KW-0813">Transport</keyword>
<dbReference type="PANTHER" id="PTHR43495:SF5">
    <property type="entry name" value="GAMMA-AMINOBUTYRIC ACID PERMEASE"/>
    <property type="match status" value="1"/>
</dbReference>
<evidence type="ECO:0000313" key="11">
    <source>
        <dbReference type="Proteomes" id="UP000060016"/>
    </source>
</evidence>
<gene>
    <name evidence="10" type="ORF">AK829_05645</name>
</gene>
<feature type="transmembrane region" description="Helical" evidence="8">
    <location>
        <begin position="41"/>
        <end position="61"/>
    </location>
</feature>
<dbReference type="Gene3D" id="1.20.1740.10">
    <property type="entry name" value="Amino acid/polyamine transporter I"/>
    <property type="match status" value="1"/>
</dbReference>
<keyword evidence="11" id="KW-1185">Reference proteome</keyword>
<evidence type="ECO:0000256" key="3">
    <source>
        <dbReference type="ARBA" id="ARBA00022448"/>
    </source>
</evidence>
<evidence type="ECO:0000259" key="9">
    <source>
        <dbReference type="Pfam" id="PF00324"/>
    </source>
</evidence>
<evidence type="ECO:0000256" key="4">
    <source>
        <dbReference type="ARBA" id="ARBA00022692"/>
    </source>
</evidence>
<evidence type="ECO:0000256" key="5">
    <source>
        <dbReference type="ARBA" id="ARBA00022970"/>
    </source>
</evidence>
<reference evidence="10 11" key="1">
    <citation type="submission" date="2015-08" db="EMBL/GenBank/DDBJ databases">
        <authorList>
            <person name="Babu N.S."/>
            <person name="Beckwith C.J."/>
            <person name="Beseler K.G."/>
            <person name="Brison A."/>
            <person name="Carone J.V."/>
            <person name="Caskin T.P."/>
            <person name="Diamond M."/>
            <person name="Durham M.E."/>
            <person name="Foxe J.M."/>
            <person name="Go M."/>
            <person name="Henderson B.A."/>
            <person name="Jones I.B."/>
            <person name="McGettigan J.A."/>
            <person name="Micheletti S.J."/>
            <person name="Nasrallah M.E."/>
            <person name="Ortiz D."/>
            <person name="Piller C.R."/>
            <person name="Privatt S.R."/>
            <person name="Schneider S.L."/>
            <person name="Sharp S."/>
            <person name="Smith T.C."/>
            <person name="Stanton J.D."/>
            <person name="Ullery H.E."/>
            <person name="Wilson R.J."/>
            <person name="Serrano M.G."/>
            <person name="Buck G."/>
            <person name="Lee V."/>
            <person name="Wang Y."/>
            <person name="Carvalho R."/>
            <person name="Voegtly L."/>
            <person name="Shi R."/>
            <person name="Duckworth R."/>
            <person name="Johnson A."/>
            <person name="Loviza R."/>
            <person name="Walstead R."/>
            <person name="Shah Z."/>
            <person name="Kiflezghi M."/>
            <person name="Wade K."/>
            <person name="Ball S.L."/>
            <person name="Bradley K.W."/>
            <person name="Asai D.J."/>
            <person name="Bowman C.A."/>
            <person name="Russell D.A."/>
            <person name="Pope W.H."/>
            <person name="Jacobs-Sera D."/>
            <person name="Hendrix R.W."/>
            <person name="Hatfull G.F."/>
        </authorList>
    </citation>
    <scope>NUCLEOTIDE SEQUENCE [LARGE SCALE GENOMIC DNA]</scope>
    <source>
        <strain evidence="10 11">PUDD_83A45</strain>
    </source>
</reference>
<comment type="similarity">
    <text evidence="2">Belongs to the amino acid-polyamine-organocation (APC) superfamily. Amino acid transporter (AAT) (TC 2.A.3.1) family.</text>
</comment>
<feature type="transmembrane region" description="Helical" evidence="8">
    <location>
        <begin position="426"/>
        <end position="444"/>
    </location>
</feature>
<dbReference type="GO" id="GO:0055085">
    <property type="term" value="P:transmembrane transport"/>
    <property type="evidence" value="ECO:0007669"/>
    <property type="project" value="InterPro"/>
</dbReference>
<dbReference type="FunFam" id="1.20.1740.10:FF:000001">
    <property type="entry name" value="Amino acid permease"/>
    <property type="match status" value="1"/>
</dbReference>
<organism evidence="10 11">
    <name type="scientific">Corynebacterium riegelii</name>
    <dbReference type="NCBI Taxonomy" id="156976"/>
    <lineage>
        <taxon>Bacteria</taxon>
        <taxon>Bacillati</taxon>
        <taxon>Actinomycetota</taxon>
        <taxon>Actinomycetes</taxon>
        <taxon>Mycobacteriales</taxon>
        <taxon>Corynebacteriaceae</taxon>
        <taxon>Corynebacterium</taxon>
    </lineage>
</organism>
<feature type="domain" description="Amino acid permease/ SLC12A" evidence="9">
    <location>
        <begin position="18"/>
        <end position="442"/>
    </location>
</feature>
<feature type="transmembrane region" description="Helical" evidence="8">
    <location>
        <begin position="358"/>
        <end position="382"/>
    </location>
</feature>
<feature type="transmembrane region" description="Helical" evidence="8">
    <location>
        <begin position="334"/>
        <end position="352"/>
    </location>
</feature>
<dbReference type="PATRIC" id="fig|156976.3.peg.1122"/>
<dbReference type="EMBL" id="CP012342">
    <property type="protein sequence ID" value="AKV58737.1"/>
    <property type="molecule type" value="Genomic_DNA"/>
</dbReference>
<dbReference type="PANTHER" id="PTHR43495">
    <property type="entry name" value="GABA PERMEASE"/>
    <property type="match status" value="1"/>
</dbReference>
<keyword evidence="7 8" id="KW-0472">Membrane</keyword>
<evidence type="ECO:0000313" key="10">
    <source>
        <dbReference type="EMBL" id="AKV58737.1"/>
    </source>
</evidence>